<evidence type="ECO:0000313" key="8">
    <source>
        <dbReference type="Proteomes" id="UP001595683"/>
    </source>
</evidence>
<evidence type="ECO:0000256" key="3">
    <source>
        <dbReference type="ARBA" id="ARBA00023004"/>
    </source>
</evidence>
<reference evidence="8" key="1">
    <citation type="journal article" date="2019" name="Int. J. Syst. Evol. Microbiol.">
        <title>The Global Catalogue of Microorganisms (GCM) 10K type strain sequencing project: providing services to taxonomists for standard genome sequencing and annotation.</title>
        <authorList>
            <consortium name="The Broad Institute Genomics Platform"/>
            <consortium name="The Broad Institute Genome Sequencing Center for Infectious Disease"/>
            <person name="Wu L."/>
            <person name="Ma J."/>
        </authorList>
    </citation>
    <scope>NUCLEOTIDE SEQUENCE [LARGE SCALE GENOMIC DNA]</scope>
    <source>
        <strain evidence="8">KCTC 42224</strain>
    </source>
</reference>
<proteinExistence type="predicted"/>
<dbReference type="Pfam" id="PF00034">
    <property type="entry name" value="Cytochrom_C"/>
    <property type="match status" value="1"/>
</dbReference>
<dbReference type="InterPro" id="IPR009056">
    <property type="entry name" value="Cyt_c-like_dom"/>
</dbReference>
<dbReference type="Gene3D" id="1.10.760.10">
    <property type="entry name" value="Cytochrome c-like domain"/>
    <property type="match status" value="1"/>
</dbReference>
<keyword evidence="8" id="KW-1185">Reference proteome</keyword>
<evidence type="ECO:0000313" key="7">
    <source>
        <dbReference type="EMBL" id="MFC3671350.1"/>
    </source>
</evidence>
<dbReference type="EMBL" id="JBHRYE010000011">
    <property type="protein sequence ID" value="MFC3671350.1"/>
    <property type="molecule type" value="Genomic_DNA"/>
</dbReference>
<dbReference type="InterPro" id="IPR036909">
    <property type="entry name" value="Cyt_c-like_dom_sf"/>
</dbReference>
<comment type="caution">
    <text evidence="7">The sequence shown here is derived from an EMBL/GenBank/DDBJ whole genome shotgun (WGS) entry which is preliminary data.</text>
</comment>
<evidence type="ECO:0000256" key="5">
    <source>
        <dbReference type="SAM" id="SignalP"/>
    </source>
</evidence>
<sequence>MKRAAVLGAVVALGGAALLATHPLRAAPDGATVFARCAACHTRTGAGVPGAYPPLGADFRALAAKDAGRRYIVLAVTRGLMGPITVEGRPYAGVMPAQGGLDDGAVAAVLNHVGTKIAKTGPAFRPFDSGEVARLRQSGASLGPADVARLHAGAGGK</sequence>
<dbReference type="PROSITE" id="PS51007">
    <property type="entry name" value="CYTC"/>
    <property type="match status" value="1"/>
</dbReference>
<accession>A0ABV7V2M2</accession>
<feature type="signal peptide" evidence="5">
    <location>
        <begin position="1"/>
        <end position="26"/>
    </location>
</feature>
<keyword evidence="1 4" id="KW-0349">Heme</keyword>
<evidence type="ECO:0000256" key="2">
    <source>
        <dbReference type="ARBA" id="ARBA00022723"/>
    </source>
</evidence>
<feature type="chain" id="PRO_5045848826" evidence="5">
    <location>
        <begin position="27"/>
        <end position="157"/>
    </location>
</feature>
<feature type="domain" description="Cytochrome c" evidence="6">
    <location>
        <begin position="25"/>
        <end position="117"/>
    </location>
</feature>
<keyword evidence="3 4" id="KW-0408">Iron</keyword>
<organism evidence="7 8">
    <name type="scientific">Novosphingobium pokkalii</name>
    <dbReference type="NCBI Taxonomy" id="1770194"/>
    <lineage>
        <taxon>Bacteria</taxon>
        <taxon>Pseudomonadati</taxon>
        <taxon>Pseudomonadota</taxon>
        <taxon>Alphaproteobacteria</taxon>
        <taxon>Sphingomonadales</taxon>
        <taxon>Sphingomonadaceae</taxon>
        <taxon>Novosphingobium</taxon>
    </lineage>
</organism>
<dbReference type="Proteomes" id="UP001595683">
    <property type="component" value="Unassembled WGS sequence"/>
</dbReference>
<name>A0ABV7V2M2_9SPHN</name>
<evidence type="ECO:0000256" key="1">
    <source>
        <dbReference type="ARBA" id="ARBA00022617"/>
    </source>
</evidence>
<keyword evidence="2 4" id="KW-0479">Metal-binding</keyword>
<evidence type="ECO:0000256" key="4">
    <source>
        <dbReference type="PROSITE-ProRule" id="PRU00433"/>
    </source>
</evidence>
<dbReference type="RefSeq" id="WP_229815028.1">
    <property type="nucleotide sequence ID" value="NZ_BMZP01000001.1"/>
</dbReference>
<dbReference type="SUPFAM" id="SSF46626">
    <property type="entry name" value="Cytochrome c"/>
    <property type="match status" value="1"/>
</dbReference>
<protein>
    <submittedName>
        <fullName evidence="7">C-type cytochrome</fullName>
    </submittedName>
</protein>
<evidence type="ECO:0000259" key="6">
    <source>
        <dbReference type="PROSITE" id="PS51007"/>
    </source>
</evidence>
<keyword evidence="5" id="KW-0732">Signal</keyword>
<gene>
    <name evidence="7" type="ORF">ACFOOT_07930</name>
</gene>